<gene>
    <name evidence="2" type="ORF">HII31_03487</name>
</gene>
<dbReference type="AlphaFoldDB" id="A0A8H6RQH4"/>
<dbReference type="Pfam" id="PF00646">
    <property type="entry name" value="F-box"/>
    <property type="match status" value="1"/>
</dbReference>
<keyword evidence="3" id="KW-1185">Reference proteome</keyword>
<evidence type="ECO:0000313" key="3">
    <source>
        <dbReference type="Proteomes" id="UP000660729"/>
    </source>
</evidence>
<accession>A0A8H6RQH4</accession>
<dbReference type="SMART" id="SM00256">
    <property type="entry name" value="FBOX"/>
    <property type="match status" value="1"/>
</dbReference>
<dbReference type="SUPFAM" id="SSF81383">
    <property type="entry name" value="F-box domain"/>
    <property type="match status" value="1"/>
</dbReference>
<evidence type="ECO:0000313" key="2">
    <source>
        <dbReference type="EMBL" id="KAF7195281.1"/>
    </source>
</evidence>
<proteinExistence type="predicted"/>
<comment type="caution">
    <text evidence="2">The sequence shown here is derived from an EMBL/GenBank/DDBJ whole genome shotgun (WGS) entry which is preliminary data.</text>
</comment>
<dbReference type="OrthoDB" id="10304098at2759"/>
<dbReference type="PROSITE" id="PS50181">
    <property type="entry name" value="FBOX"/>
    <property type="match status" value="1"/>
</dbReference>
<dbReference type="InterPro" id="IPR001810">
    <property type="entry name" value="F-box_dom"/>
</dbReference>
<dbReference type="EMBL" id="JABCIY010000041">
    <property type="protein sequence ID" value="KAF7195281.1"/>
    <property type="molecule type" value="Genomic_DNA"/>
</dbReference>
<sequence length="316" mass="36145">MTTFMGIPMELKLEIFYQLPARDVQRVRRVCKTIQKAIDSEKRKLLGNICAREAARIAADVKYLVDYDTKEVTFLEALRRWCKHRPASKEGIARMHDRADFGHIYHKNKATEDGSLKALADRLSMHLNDPLLPQCHPLFGTCGGLAEILTNLHAYLHGPFDVDLIDEWHFASRENFVQRWDWSSLCLSDDWAPEIYDMFADGPVLEGEWRSQDEHIKAFEACMPLTTLKTHQFYYGRWKGESYANARGRGRGVCDMSEVTSMFDVPILPTEGHCAGIVAYCVKSKWARDTVEKSLETGQSLTLLGKAAIMDEMFLF</sequence>
<feature type="domain" description="F-box" evidence="1">
    <location>
        <begin position="1"/>
        <end position="49"/>
    </location>
</feature>
<dbReference type="InterPro" id="IPR036047">
    <property type="entry name" value="F-box-like_dom_sf"/>
</dbReference>
<organism evidence="2 3">
    <name type="scientific">Pseudocercospora fuligena</name>
    <dbReference type="NCBI Taxonomy" id="685502"/>
    <lineage>
        <taxon>Eukaryota</taxon>
        <taxon>Fungi</taxon>
        <taxon>Dikarya</taxon>
        <taxon>Ascomycota</taxon>
        <taxon>Pezizomycotina</taxon>
        <taxon>Dothideomycetes</taxon>
        <taxon>Dothideomycetidae</taxon>
        <taxon>Mycosphaerellales</taxon>
        <taxon>Mycosphaerellaceae</taxon>
        <taxon>Pseudocercospora</taxon>
    </lineage>
</organism>
<dbReference type="CDD" id="cd09917">
    <property type="entry name" value="F-box_SF"/>
    <property type="match status" value="1"/>
</dbReference>
<reference evidence="2" key="1">
    <citation type="submission" date="2020-04" db="EMBL/GenBank/DDBJ databases">
        <title>Draft genome resource of the tomato pathogen Pseudocercospora fuligena.</title>
        <authorList>
            <person name="Zaccaron A."/>
        </authorList>
    </citation>
    <scope>NUCLEOTIDE SEQUENCE</scope>
    <source>
        <strain evidence="2">PF001</strain>
    </source>
</reference>
<protein>
    <recommendedName>
        <fullName evidence="1">F-box domain-containing protein</fullName>
    </recommendedName>
</protein>
<evidence type="ECO:0000259" key="1">
    <source>
        <dbReference type="PROSITE" id="PS50181"/>
    </source>
</evidence>
<dbReference type="Proteomes" id="UP000660729">
    <property type="component" value="Unassembled WGS sequence"/>
</dbReference>
<dbReference type="Gene3D" id="1.20.1280.50">
    <property type="match status" value="1"/>
</dbReference>
<name>A0A8H6RQH4_9PEZI</name>